<dbReference type="AlphaFoldDB" id="A0A226DNV7"/>
<keyword evidence="5" id="KW-1185">Reference proteome</keyword>
<evidence type="ECO:0000256" key="2">
    <source>
        <dbReference type="SAM" id="SignalP"/>
    </source>
</evidence>
<dbReference type="SUPFAM" id="SSF49562">
    <property type="entry name" value="C2 domain (Calcium/lipid-binding domain, CaLB)"/>
    <property type="match status" value="1"/>
</dbReference>
<sequence>MRKMGITAGVVLASCVLVTLATASSSPGTTEIQYFIVNAYNIPNRDLPGDLSDPYLVIKNRTGGTVYRSNYQDNKINATFDPVSFNVLPNEMYHIDILDRDPISDDETCGSVYVLGHSLVGSPHNLSNPSGGGSCFAGNFQPSHQQLQVQRQLQRPYGRQPFKQQRHRNQQPPLERLQPHSPVVSHVPR</sequence>
<dbReference type="Gene3D" id="2.60.40.150">
    <property type="entry name" value="C2 domain"/>
    <property type="match status" value="1"/>
</dbReference>
<proteinExistence type="predicted"/>
<dbReference type="Pfam" id="PF00168">
    <property type="entry name" value="C2"/>
    <property type="match status" value="1"/>
</dbReference>
<evidence type="ECO:0000313" key="4">
    <source>
        <dbReference type="EMBL" id="OXA46780.1"/>
    </source>
</evidence>
<feature type="region of interest" description="Disordered" evidence="1">
    <location>
        <begin position="160"/>
        <end position="189"/>
    </location>
</feature>
<dbReference type="PROSITE" id="PS51257">
    <property type="entry name" value="PROKAR_LIPOPROTEIN"/>
    <property type="match status" value="1"/>
</dbReference>
<keyword evidence="2" id="KW-0732">Signal</keyword>
<reference evidence="4 5" key="1">
    <citation type="submission" date="2015-12" db="EMBL/GenBank/DDBJ databases">
        <title>The genome of Folsomia candida.</title>
        <authorList>
            <person name="Faddeeva A."/>
            <person name="Derks M.F."/>
            <person name="Anvar Y."/>
            <person name="Smit S."/>
            <person name="Van Straalen N."/>
            <person name="Roelofs D."/>
        </authorList>
    </citation>
    <scope>NUCLEOTIDE SEQUENCE [LARGE SCALE GENOMIC DNA]</scope>
    <source>
        <strain evidence="4 5">VU population</strain>
        <tissue evidence="4">Whole body</tissue>
    </source>
</reference>
<protein>
    <submittedName>
        <fullName evidence="4">Copine-D</fullName>
    </submittedName>
</protein>
<dbReference type="InterPro" id="IPR000008">
    <property type="entry name" value="C2_dom"/>
</dbReference>
<organism evidence="4 5">
    <name type="scientific">Folsomia candida</name>
    <name type="common">Springtail</name>
    <dbReference type="NCBI Taxonomy" id="158441"/>
    <lineage>
        <taxon>Eukaryota</taxon>
        <taxon>Metazoa</taxon>
        <taxon>Ecdysozoa</taxon>
        <taxon>Arthropoda</taxon>
        <taxon>Hexapoda</taxon>
        <taxon>Collembola</taxon>
        <taxon>Entomobryomorpha</taxon>
        <taxon>Isotomoidea</taxon>
        <taxon>Isotomidae</taxon>
        <taxon>Proisotominae</taxon>
        <taxon>Folsomia</taxon>
    </lineage>
</organism>
<dbReference type="InterPro" id="IPR035892">
    <property type="entry name" value="C2_domain_sf"/>
</dbReference>
<name>A0A226DNV7_FOLCA</name>
<comment type="caution">
    <text evidence="4">The sequence shown here is derived from an EMBL/GenBank/DDBJ whole genome shotgun (WGS) entry which is preliminary data.</text>
</comment>
<gene>
    <name evidence="4" type="ORF">Fcan01_18374</name>
</gene>
<dbReference type="Proteomes" id="UP000198287">
    <property type="component" value="Unassembled WGS sequence"/>
</dbReference>
<evidence type="ECO:0000256" key="1">
    <source>
        <dbReference type="SAM" id="MobiDB-lite"/>
    </source>
</evidence>
<feature type="domain" description="C2" evidence="3">
    <location>
        <begin position="34"/>
        <end position="114"/>
    </location>
</feature>
<dbReference type="EMBL" id="LNIX01000014">
    <property type="protein sequence ID" value="OXA46780.1"/>
    <property type="molecule type" value="Genomic_DNA"/>
</dbReference>
<feature type="signal peptide" evidence="2">
    <location>
        <begin position="1"/>
        <end position="23"/>
    </location>
</feature>
<evidence type="ECO:0000313" key="5">
    <source>
        <dbReference type="Proteomes" id="UP000198287"/>
    </source>
</evidence>
<feature type="chain" id="PRO_5012262763" evidence="2">
    <location>
        <begin position="24"/>
        <end position="189"/>
    </location>
</feature>
<accession>A0A226DNV7</accession>
<evidence type="ECO:0000259" key="3">
    <source>
        <dbReference type="Pfam" id="PF00168"/>
    </source>
</evidence>